<evidence type="ECO:0000256" key="3">
    <source>
        <dbReference type="ARBA" id="ARBA00005745"/>
    </source>
</evidence>
<dbReference type="InterPro" id="IPR018076">
    <property type="entry name" value="T2SS_GspF_dom"/>
</dbReference>
<organism evidence="17 18">
    <name type="scientific">Citrobacter braakii</name>
    <dbReference type="NCBI Taxonomy" id="57706"/>
    <lineage>
        <taxon>Bacteria</taxon>
        <taxon>Pseudomonadati</taxon>
        <taxon>Pseudomonadota</taxon>
        <taxon>Gammaproteobacteria</taxon>
        <taxon>Enterobacterales</taxon>
        <taxon>Enterobacteriaceae</taxon>
        <taxon>Citrobacter</taxon>
        <taxon>Citrobacter freundii complex</taxon>
    </lineage>
</organism>
<feature type="transmembrane region" description="Helical" evidence="15">
    <location>
        <begin position="169"/>
        <end position="191"/>
    </location>
</feature>
<reference evidence="17 18" key="1">
    <citation type="submission" date="2017-03" db="EMBL/GenBank/DDBJ databases">
        <authorList>
            <person name="Afonso C.L."/>
            <person name="Miller P.J."/>
            <person name="Scott M.A."/>
            <person name="Spackman E."/>
            <person name="Goraichik I."/>
            <person name="Dimitrov K.M."/>
            <person name="Suarez D.L."/>
            <person name="Swayne D.E."/>
        </authorList>
    </citation>
    <scope>NUCLEOTIDE SEQUENCE [LARGE SCALE GENOMIC DNA]</scope>
    <source>
        <strain evidence="17 18">ATCC 51113</strain>
    </source>
</reference>
<dbReference type="GO" id="GO:0015628">
    <property type="term" value="P:protein secretion by the type II secretion system"/>
    <property type="evidence" value="ECO:0007669"/>
    <property type="project" value="InterPro"/>
</dbReference>
<dbReference type="InterPro" id="IPR042094">
    <property type="entry name" value="T2SS_GspF_sf"/>
</dbReference>
<evidence type="ECO:0000256" key="10">
    <source>
        <dbReference type="ARBA" id="ARBA00022927"/>
    </source>
</evidence>
<dbReference type="GO" id="GO:0015627">
    <property type="term" value="C:type II protein secretion system complex"/>
    <property type="evidence" value="ECO:0007669"/>
    <property type="project" value="InterPro"/>
</dbReference>
<evidence type="ECO:0000256" key="12">
    <source>
        <dbReference type="ARBA" id="ARBA00023136"/>
    </source>
</evidence>
<dbReference type="PANTHER" id="PTHR30012">
    <property type="entry name" value="GENERAL SECRETION PATHWAY PROTEIN"/>
    <property type="match status" value="1"/>
</dbReference>
<dbReference type="AlphaFoldDB" id="A0A1V8NSF6"/>
<evidence type="ECO:0000256" key="8">
    <source>
        <dbReference type="ARBA" id="ARBA00022723"/>
    </source>
</evidence>
<evidence type="ECO:0000256" key="14">
    <source>
        <dbReference type="RuleBase" id="RU003923"/>
    </source>
</evidence>
<feature type="domain" description="Type II secretion system protein GspF" evidence="16">
    <location>
        <begin position="272"/>
        <end position="393"/>
    </location>
</feature>
<dbReference type="InterPro" id="IPR003004">
    <property type="entry name" value="GspF/PilC"/>
</dbReference>
<evidence type="ECO:0000256" key="7">
    <source>
        <dbReference type="ARBA" id="ARBA00022692"/>
    </source>
</evidence>
<comment type="function">
    <text evidence="1">Component of the type II secretion system inner membrane complex required for the energy-dependent secretion of extracellular factors such as proteases and toxins from the periplasm.</text>
</comment>
<dbReference type="NCBIfam" id="TIGR02120">
    <property type="entry name" value="GspF"/>
    <property type="match status" value="1"/>
</dbReference>
<keyword evidence="8" id="KW-0479">Metal-binding</keyword>
<evidence type="ECO:0000256" key="5">
    <source>
        <dbReference type="ARBA" id="ARBA00022475"/>
    </source>
</evidence>
<dbReference type="GO" id="GO:0046872">
    <property type="term" value="F:metal ion binding"/>
    <property type="evidence" value="ECO:0007669"/>
    <property type="project" value="UniProtKB-KW"/>
</dbReference>
<comment type="caution">
    <text evidence="17">The sequence shown here is derived from an EMBL/GenBank/DDBJ whole genome shotgun (WGS) entry which is preliminary data.</text>
</comment>
<evidence type="ECO:0000256" key="11">
    <source>
        <dbReference type="ARBA" id="ARBA00022989"/>
    </source>
</evidence>
<evidence type="ECO:0000256" key="4">
    <source>
        <dbReference type="ARBA" id="ARBA00022448"/>
    </source>
</evidence>
<dbReference type="Gene3D" id="1.20.81.30">
    <property type="entry name" value="Type II secretion system (T2SS), domain F"/>
    <property type="match status" value="2"/>
</dbReference>
<keyword evidence="12 15" id="KW-0472">Membrane</keyword>
<dbReference type="GO" id="GO:0005886">
    <property type="term" value="C:plasma membrane"/>
    <property type="evidence" value="ECO:0007669"/>
    <property type="project" value="UniProtKB-SubCell"/>
</dbReference>
<evidence type="ECO:0000313" key="18">
    <source>
        <dbReference type="Proteomes" id="UP000192573"/>
    </source>
</evidence>
<evidence type="ECO:0000256" key="9">
    <source>
        <dbReference type="ARBA" id="ARBA00022837"/>
    </source>
</evidence>
<comment type="subcellular location">
    <subcellularLocation>
        <location evidence="2 14">Cell inner membrane</location>
        <topology evidence="2 14">Multi-pass membrane protein</topology>
    </subcellularLocation>
</comment>
<dbReference type="RefSeq" id="WP_080860785.1">
    <property type="nucleotide sequence ID" value="NZ_CP077405.1"/>
</dbReference>
<sequence>MKYQWQAMDDSGTTHRGTLDAASCKEAREALRAQGLHPLVLNEKKVISLFRTVNETPRLRLSGSELALFTRQLATLANASLPLEEALFVIGRQNKNNKLGLVLHDLRERILAGHTLSESLAAWPRIFDSVYRTLVKAGEKSGQLGCVLEQLADYNELRQATRSKLIQSLIYPSLLTSVAIAVVAILLTTVVPKIVEQFLHMKEALPMSTRVLLAISGAMRHYGLWVIALLLIAYFLFRHWLTRPGKRHLLDRWLLDFKLSRALLRAIHCARYLRTLSILNISGVPLLEGMTLATEGIGNREISQRLGQAAERVRQGSGFHLALEKCDLFPPMMLYMIASGEKSGQLSELMARAADQQETLLQNRIALTLALFEPALIITMAMIVLFIIVSVLQPILQLNSLVS</sequence>
<dbReference type="EMBL" id="NAEW01000025">
    <property type="protein sequence ID" value="OQM39341.1"/>
    <property type="molecule type" value="Genomic_DNA"/>
</dbReference>
<evidence type="ECO:0000256" key="1">
    <source>
        <dbReference type="ARBA" id="ARBA00002684"/>
    </source>
</evidence>
<accession>A0A1V8NSF6</accession>
<keyword evidence="6" id="KW-0997">Cell inner membrane</keyword>
<keyword evidence="10" id="KW-0653">Protein transport</keyword>
<protein>
    <recommendedName>
        <fullName evidence="13">General secretion pathway protein F</fullName>
    </recommendedName>
</protein>
<evidence type="ECO:0000259" key="16">
    <source>
        <dbReference type="Pfam" id="PF00482"/>
    </source>
</evidence>
<dbReference type="PRINTS" id="PR00812">
    <property type="entry name" value="BCTERIALGSPF"/>
</dbReference>
<comment type="similarity">
    <text evidence="3 14">Belongs to the GSP F family.</text>
</comment>
<dbReference type="InterPro" id="IPR001992">
    <property type="entry name" value="T2SS_GspF/T4SS_PilC_CS"/>
</dbReference>
<evidence type="ECO:0000256" key="13">
    <source>
        <dbReference type="ARBA" id="ARBA00030750"/>
    </source>
</evidence>
<evidence type="ECO:0000256" key="15">
    <source>
        <dbReference type="SAM" id="Phobius"/>
    </source>
</evidence>
<name>A0A1V8NSF6_CITBR</name>
<evidence type="ECO:0000313" key="17">
    <source>
        <dbReference type="EMBL" id="OQM39341.1"/>
    </source>
</evidence>
<dbReference type="InterPro" id="IPR011850">
    <property type="entry name" value="T2SS_GspF"/>
</dbReference>
<evidence type="ECO:0000256" key="2">
    <source>
        <dbReference type="ARBA" id="ARBA00004429"/>
    </source>
</evidence>
<feature type="transmembrane region" description="Helical" evidence="15">
    <location>
        <begin position="211"/>
        <end position="237"/>
    </location>
</feature>
<gene>
    <name evidence="17" type="ORF">BZK42_25110</name>
</gene>
<keyword evidence="4 14" id="KW-0813">Transport</keyword>
<keyword evidence="11 15" id="KW-1133">Transmembrane helix</keyword>
<keyword evidence="5" id="KW-1003">Cell membrane</keyword>
<feature type="domain" description="Type II secretion system protein GspF" evidence="16">
    <location>
        <begin position="69"/>
        <end position="192"/>
    </location>
</feature>
<dbReference type="Pfam" id="PF00482">
    <property type="entry name" value="T2SSF"/>
    <property type="match status" value="2"/>
</dbReference>
<evidence type="ECO:0000256" key="6">
    <source>
        <dbReference type="ARBA" id="ARBA00022519"/>
    </source>
</evidence>
<feature type="transmembrane region" description="Helical" evidence="15">
    <location>
        <begin position="365"/>
        <end position="392"/>
    </location>
</feature>
<dbReference type="PROSITE" id="PS00874">
    <property type="entry name" value="T2SP_F"/>
    <property type="match status" value="1"/>
</dbReference>
<dbReference type="FunFam" id="1.20.81.30:FF:000001">
    <property type="entry name" value="Type II secretion system protein F"/>
    <property type="match status" value="2"/>
</dbReference>
<dbReference type="PANTHER" id="PTHR30012:SF0">
    <property type="entry name" value="TYPE II SECRETION SYSTEM PROTEIN F-RELATED"/>
    <property type="match status" value="1"/>
</dbReference>
<keyword evidence="7 14" id="KW-0812">Transmembrane</keyword>
<dbReference type="Proteomes" id="UP000192573">
    <property type="component" value="Unassembled WGS sequence"/>
</dbReference>
<proteinExistence type="inferred from homology"/>
<keyword evidence="9" id="KW-0106">Calcium</keyword>